<evidence type="ECO:0000256" key="4">
    <source>
        <dbReference type="ARBA" id="ARBA00023136"/>
    </source>
</evidence>
<evidence type="ECO:0000256" key="7">
    <source>
        <dbReference type="SAM" id="Phobius"/>
    </source>
</evidence>
<feature type="transmembrane region" description="Helical" evidence="7">
    <location>
        <begin position="279"/>
        <end position="303"/>
    </location>
</feature>
<organism evidence="9 10">
    <name type="scientific">Schizothecium vesticola</name>
    <dbReference type="NCBI Taxonomy" id="314040"/>
    <lineage>
        <taxon>Eukaryota</taxon>
        <taxon>Fungi</taxon>
        <taxon>Dikarya</taxon>
        <taxon>Ascomycota</taxon>
        <taxon>Pezizomycotina</taxon>
        <taxon>Sordariomycetes</taxon>
        <taxon>Sordariomycetidae</taxon>
        <taxon>Sordariales</taxon>
        <taxon>Schizotheciaceae</taxon>
        <taxon>Schizothecium</taxon>
    </lineage>
</organism>
<dbReference type="InterPro" id="IPR049326">
    <property type="entry name" value="Rhodopsin_dom_fungi"/>
</dbReference>
<reference evidence="9" key="1">
    <citation type="submission" date="2023-06" db="EMBL/GenBank/DDBJ databases">
        <title>Genome-scale phylogeny and comparative genomics of the fungal order Sordariales.</title>
        <authorList>
            <consortium name="Lawrence Berkeley National Laboratory"/>
            <person name="Hensen N."/>
            <person name="Bonometti L."/>
            <person name="Westerberg I."/>
            <person name="Brannstrom I.O."/>
            <person name="Guillou S."/>
            <person name="Cros-Aarteil S."/>
            <person name="Calhoun S."/>
            <person name="Haridas S."/>
            <person name="Kuo A."/>
            <person name="Mondo S."/>
            <person name="Pangilinan J."/>
            <person name="Riley R."/>
            <person name="LaButti K."/>
            <person name="Andreopoulos B."/>
            <person name="Lipzen A."/>
            <person name="Chen C."/>
            <person name="Yanf M."/>
            <person name="Daum C."/>
            <person name="Ng V."/>
            <person name="Clum A."/>
            <person name="Steindorff A."/>
            <person name="Ohm R."/>
            <person name="Martin F."/>
            <person name="Silar P."/>
            <person name="Natvig D."/>
            <person name="Lalanne C."/>
            <person name="Gautier V."/>
            <person name="Ament-velasquez S.L."/>
            <person name="Kruys A."/>
            <person name="Hutchinson M.I."/>
            <person name="Powell A.J."/>
            <person name="Barry K."/>
            <person name="Miller A.N."/>
            <person name="Grigoriev I.V."/>
            <person name="Debuchy R."/>
            <person name="Gladieux P."/>
            <person name="Thoren M.H."/>
            <person name="Johannesson H."/>
        </authorList>
    </citation>
    <scope>NUCLEOTIDE SEQUENCE</scope>
    <source>
        <strain evidence="9">SMH3187-1</strain>
    </source>
</reference>
<comment type="similarity">
    <text evidence="5">Belongs to the SAT4 family.</text>
</comment>
<feature type="transmembrane region" description="Helical" evidence="7">
    <location>
        <begin position="241"/>
        <end position="259"/>
    </location>
</feature>
<evidence type="ECO:0000256" key="6">
    <source>
        <dbReference type="SAM" id="MobiDB-lite"/>
    </source>
</evidence>
<keyword evidence="4 7" id="KW-0472">Membrane</keyword>
<proteinExistence type="inferred from homology"/>
<keyword evidence="3 7" id="KW-1133">Transmembrane helix</keyword>
<evidence type="ECO:0000256" key="3">
    <source>
        <dbReference type="ARBA" id="ARBA00022989"/>
    </source>
</evidence>
<evidence type="ECO:0000256" key="5">
    <source>
        <dbReference type="ARBA" id="ARBA00038359"/>
    </source>
</evidence>
<feature type="transmembrane region" description="Helical" evidence="7">
    <location>
        <begin position="202"/>
        <end position="229"/>
    </location>
</feature>
<comment type="subcellular location">
    <subcellularLocation>
        <location evidence="1">Membrane</location>
        <topology evidence="1">Multi-pass membrane protein</topology>
    </subcellularLocation>
</comment>
<dbReference type="GO" id="GO:0016020">
    <property type="term" value="C:membrane"/>
    <property type="evidence" value="ECO:0007669"/>
    <property type="project" value="UniProtKB-SubCell"/>
</dbReference>
<feature type="region of interest" description="Disordered" evidence="6">
    <location>
        <begin position="309"/>
        <end position="338"/>
    </location>
</feature>
<dbReference type="PANTHER" id="PTHR33048">
    <property type="entry name" value="PTH11-LIKE INTEGRAL MEMBRANE PROTEIN (AFU_ORTHOLOGUE AFUA_5G11245)"/>
    <property type="match status" value="1"/>
</dbReference>
<evidence type="ECO:0000256" key="2">
    <source>
        <dbReference type="ARBA" id="ARBA00022692"/>
    </source>
</evidence>
<protein>
    <recommendedName>
        <fullName evidence="8">Rhodopsin domain-containing protein</fullName>
    </recommendedName>
</protein>
<evidence type="ECO:0000313" key="9">
    <source>
        <dbReference type="EMBL" id="KAK0755141.1"/>
    </source>
</evidence>
<dbReference type="PANTHER" id="PTHR33048:SF42">
    <property type="entry name" value="INTEGRAL MEMBRANE PROTEIN"/>
    <property type="match status" value="1"/>
</dbReference>
<name>A0AA40FCD4_9PEZI</name>
<evidence type="ECO:0000256" key="1">
    <source>
        <dbReference type="ARBA" id="ARBA00004141"/>
    </source>
</evidence>
<feature type="domain" description="Rhodopsin" evidence="8">
    <location>
        <begin position="64"/>
        <end position="304"/>
    </location>
</feature>
<dbReference type="Proteomes" id="UP001172155">
    <property type="component" value="Unassembled WGS sequence"/>
</dbReference>
<feature type="transmembrane region" description="Helical" evidence="7">
    <location>
        <begin position="49"/>
        <end position="68"/>
    </location>
</feature>
<dbReference type="EMBL" id="JAUKUD010000001">
    <property type="protein sequence ID" value="KAK0755141.1"/>
    <property type="molecule type" value="Genomic_DNA"/>
</dbReference>
<dbReference type="InterPro" id="IPR052337">
    <property type="entry name" value="SAT4-like"/>
</dbReference>
<evidence type="ECO:0000313" key="10">
    <source>
        <dbReference type="Proteomes" id="UP001172155"/>
    </source>
</evidence>
<sequence length="373" mass="41560">MNASTVYDATSAQYNITDGARRNFSSSLGNPALWRARQQTGDLGPTTRASIWILVCASLVFLLMRLYCKAMRHRKFHADDWFAIAAWMALLGSTISTNRTIDLGFGKHSYMIDPRNINEMYLIGKISVTLTVCSQAWSKTSFAITLLMISDGFHGRTRIFLWFAVVSMNLFFGTAAMLFWVGCSPVEKAWNLFVPGKCWSQYVPVLFMIFTSAYSGIMDLIFAIIPWKIIMRMQMETKEKIGVALAMSMGVFAAAAAFIKCSSVPELAGRNFSHDGVGLVIWGNAETAVTLMAASMPMFRSLLRSAATTRRQPHPGLGSERSRRNVGESSTGRSSRRVYYNKPRRDLVTMTGSTWTNDSRMSIQTAVSGLEKQ</sequence>
<dbReference type="Pfam" id="PF20684">
    <property type="entry name" value="Fung_rhodopsin"/>
    <property type="match status" value="1"/>
</dbReference>
<keyword evidence="2 7" id="KW-0812">Transmembrane</keyword>
<dbReference type="AlphaFoldDB" id="A0AA40FCD4"/>
<gene>
    <name evidence="9" type="ORF">B0T18DRAFT_315992</name>
</gene>
<evidence type="ECO:0000259" key="8">
    <source>
        <dbReference type="Pfam" id="PF20684"/>
    </source>
</evidence>
<accession>A0AA40FCD4</accession>
<keyword evidence="10" id="KW-1185">Reference proteome</keyword>
<feature type="transmembrane region" description="Helical" evidence="7">
    <location>
        <begin position="159"/>
        <end position="182"/>
    </location>
</feature>
<comment type="caution">
    <text evidence="9">The sequence shown here is derived from an EMBL/GenBank/DDBJ whole genome shotgun (WGS) entry which is preliminary data.</text>
</comment>